<evidence type="ECO:0000256" key="3">
    <source>
        <dbReference type="ARBA" id="ARBA00022960"/>
    </source>
</evidence>
<dbReference type="OrthoDB" id="8478127at2"/>
<proteinExistence type="inferred from homology"/>
<feature type="region of interest" description="Disordered" evidence="6">
    <location>
        <begin position="288"/>
        <end position="309"/>
    </location>
</feature>
<keyword evidence="7" id="KW-1133">Transmembrane helix</keyword>
<dbReference type="PANTHER" id="PTHR34138">
    <property type="entry name" value="CELL SHAPE-DETERMINING PROTEIN MREC"/>
    <property type="match status" value="1"/>
</dbReference>
<keyword evidence="5" id="KW-0175">Coiled coil</keyword>
<keyword evidence="10" id="KW-1185">Reference proteome</keyword>
<keyword evidence="3" id="KW-0133">Cell shape</keyword>
<feature type="coiled-coil region" evidence="5">
    <location>
        <begin position="76"/>
        <end position="113"/>
    </location>
</feature>
<evidence type="ECO:0000313" key="9">
    <source>
        <dbReference type="EMBL" id="TDK42233.1"/>
    </source>
</evidence>
<organism evidence="9 10">
    <name type="scientific">Antarcticimicrobium luteum</name>
    <dbReference type="NCBI Taxonomy" id="2547397"/>
    <lineage>
        <taxon>Bacteria</taxon>
        <taxon>Pseudomonadati</taxon>
        <taxon>Pseudomonadota</taxon>
        <taxon>Alphaproteobacteria</taxon>
        <taxon>Rhodobacterales</taxon>
        <taxon>Paracoccaceae</taxon>
        <taxon>Antarcticimicrobium</taxon>
    </lineage>
</organism>
<keyword evidence="7" id="KW-0812">Transmembrane</keyword>
<dbReference type="Gene3D" id="2.40.10.350">
    <property type="entry name" value="Rod shape-determining protein MreC, domain 2"/>
    <property type="match status" value="1"/>
</dbReference>
<dbReference type="Gene3D" id="2.40.10.340">
    <property type="entry name" value="Rod shape-determining protein MreC, domain 1"/>
    <property type="match status" value="1"/>
</dbReference>
<accession>A0A4R5UT03</accession>
<evidence type="ECO:0000256" key="5">
    <source>
        <dbReference type="SAM" id="Coils"/>
    </source>
</evidence>
<dbReference type="NCBIfam" id="TIGR00219">
    <property type="entry name" value="mreC"/>
    <property type="match status" value="1"/>
</dbReference>
<dbReference type="NCBIfam" id="NF010533">
    <property type="entry name" value="PRK13922.9-5"/>
    <property type="match status" value="1"/>
</dbReference>
<sequence>MARDRSQRDDYTGPLRRLVLGIIVLCLLGIFLVWRIDSPRVERFRAQVVDRVVPSMDWAMAPVTGTINLIRDFQSYQRLAEQNQELRRELRQMKAWKEAALQLEQENARLLDLNNVRLDPRLTFITGVVLADSGSPFRQSVLLNVGARDGIRDGWAAMDGIGLVGRISGTGRNTARVILLTDASSSIPATIQPSGQSALVTGNNTAAPLIDFLENPDLVRPGDRVITSGDGGVFPAGLLIGQVAADPTGRLRVRLAADYERLEFLRVLRHHGAETVSDPGGLVLPATGAAAEAATPGTPEGTGGRGSDG</sequence>
<dbReference type="InterPro" id="IPR042177">
    <property type="entry name" value="Cell/Rod_1"/>
</dbReference>
<dbReference type="InterPro" id="IPR042175">
    <property type="entry name" value="Cell/Rod_MreC_2"/>
</dbReference>
<dbReference type="RefSeq" id="WP_133361361.1">
    <property type="nucleotide sequence ID" value="NZ_SMUV01000073.1"/>
</dbReference>
<dbReference type="Proteomes" id="UP000295301">
    <property type="component" value="Unassembled WGS sequence"/>
</dbReference>
<gene>
    <name evidence="9" type="primary">mreC</name>
    <name evidence="9" type="ORF">E1832_19020</name>
</gene>
<dbReference type="Pfam" id="PF04085">
    <property type="entry name" value="MreC"/>
    <property type="match status" value="1"/>
</dbReference>
<dbReference type="InterPro" id="IPR007221">
    <property type="entry name" value="MreC"/>
</dbReference>
<name>A0A4R5UT03_9RHOB</name>
<keyword evidence="7" id="KW-0472">Membrane</keyword>
<comment type="caution">
    <text evidence="9">The sequence shown here is derived from an EMBL/GenBank/DDBJ whole genome shotgun (WGS) entry which is preliminary data.</text>
</comment>
<evidence type="ECO:0000256" key="4">
    <source>
        <dbReference type="ARBA" id="ARBA00032089"/>
    </source>
</evidence>
<dbReference type="GO" id="GO:0008360">
    <property type="term" value="P:regulation of cell shape"/>
    <property type="evidence" value="ECO:0007669"/>
    <property type="project" value="UniProtKB-KW"/>
</dbReference>
<feature type="transmembrane region" description="Helical" evidence="7">
    <location>
        <begin position="18"/>
        <end position="36"/>
    </location>
</feature>
<protein>
    <recommendedName>
        <fullName evidence="2">Cell shape-determining protein MreC</fullName>
    </recommendedName>
    <alternativeName>
        <fullName evidence="4">Cell shape protein MreC</fullName>
    </alternativeName>
</protein>
<dbReference type="PANTHER" id="PTHR34138:SF1">
    <property type="entry name" value="CELL SHAPE-DETERMINING PROTEIN MREC"/>
    <property type="match status" value="1"/>
</dbReference>
<evidence type="ECO:0000256" key="1">
    <source>
        <dbReference type="ARBA" id="ARBA00009369"/>
    </source>
</evidence>
<evidence type="ECO:0000256" key="6">
    <source>
        <dbReference type="SAM" id="MobiDB-lite"/>
    </source>
</evidence>
<dbReference type="EMBL" id="SMUV01000073">
    <property type="protein sequence ID" value="TDK42233.1"/>
    <property type="molecule type" value="Genomic_DNA"/>
</dbReference>
<evidence type="ECO:0000259" key="8">
    <source>
        <dbReference type="Pfam" id="PF04085"/>
    </source>
</evidence>
<dbReference type="AlphaFoldDB" id="A0A4R5UT03"/>
<evidence type="ECO:0000256" key="7">
    <source>
        <dbReference type="SAM" id="Phobius"/>
    </source>
</evidence>
<feature type="compositionally biased region" description="Gly residues" evidence="6">
    <location>
        <begin position="300"/>
        <end position="309"/>
    </location>
</feature>
<evidence type="ECO:0000313" key="10">
    <source>
        <dbReference type="Proteomes" id="UP000295301"/>
    </source>
</evidence>
<reference evidence="9 10" key="1">
    <citation type="submission" date="2019-03" db="EMBL/GenBank/DDBJ databases">
        <title>Ruegeria lutea sp. nov., a novel strain, isolated from marine sediment, the Masan Bay, South Korea.</title>
        <authorList>
            <person name="Kim J."/>
            <person name="Kim D.-Y."/>
            <person name="Lee S.-S."/>
        </authorList>
    </citation>
    <scope>NUCLEOTIDE SEQUENCE [LARGE SCALE GENOMIC DNA]</scope>
    <source>
        <strain evidence="9 10">318-1</strain>
    </source>
</reference>
<dbReference type="GO" id="GO:0005886">
    <property type="term" value="C:plasma membrane"/>
    <property type="evidence" value="ECO:0007669"/>
    <property type="project" value="TreeGrafter"/>
</dbReference>
<feature type="compositionally biased region" description="Low complexity" evidence="6">
    <location>
        <begin position="288"/>
        <end position="299"/>
    </location>
</feature>
<comment type="similarity">
    <text evidence="1">Belongs to the MreC family.</text>
</comment>
<feature type="domain" description="Rod shape-determining protein MreC beta-barrel core" evidence="8">
    <location>
        <begin position="129"/>
        <end position="268"/>
    </location>
</feature>
<dbReference type="InterPro" id="IPR055342">
    <property type="entry name" value="MreC_beta-barrel_core"/>
</dbReference>
<evidence type="ECO:0000256" key="2">
    <source>
        <dbReference type="ARBA" id="ARBA00013855"/>
    </source>
</evidence>